<dbReference type="EMBL" id="AEYH02000980">
    <property type="protein sequence ID" value="KFG53137.1"/>
    <property type="molecule type" value="Genomic_DNA"/>
</dbReference>
<dbReference type="VEuPathDB" id="ToxoDB:TGFOU_299080C"/>
<evidence type="ECO:0000313" key="2">
    <source>
        <dbReference type="EMBL" id="KFG53137.1"/>
    </source>
</evidence>
<name>A0A086L919_TOXGO</name>
<organism evidence="2 3">
    <name type="scientific">Toxoplasma gondii FOU</name>
    <dbReference type="NCBI Taxonomy" id="943167"/>
    <lineage>
        <taxon>Eukaryota</taxon>
        <taxon>Sar</taxon>
        <taxon>Alveolata</taxon>
        <taxon>Apicomplexa</taxon>
        <taxon>Conoidasida</taxon>
        <taxon>Coccidia</taxon>
        <taxon>Eucoccidiorida</taxon>
        <taxon>Eimeriorina</taxon>
        <taxon>Sarcocystidae</taxon>
        <taxon>Toxoplasma</taxon>
    </lineage>
</organism>
<evidence type="ECO:0000256" key="1">
    <source>
        <dbReference type="SAM" id="Phobius"/>
    </source>
</evidence>
<proteinExistence type="predicted"/>
<comment type="caution">
    <text evidence="2">The sequence shown here is derived from an EMBL/GenBank/DDBJ whole genome shotgun (WGS) entry which is preliminary data.</text>
</comment>
<keyword evidence="1" id="KW-1133">Transmembrane helix</keyword>
<feature type="transmembrane region" description="Helical" evidence="1">
    <location>
        <begin position="69"/>
        <end position="89"/>
    </location>
</feature>
<sequence>MLSFAHALRLSLLQWGGGGVVPDMAGFCLAFGVLALLVYSYRVFEERGSKLERKVARGDMNAGERYDSVYGPVAIFATVSVIVLFILCLQIDAGVKKLKSV</sequence>
<gene>
    <name evidence="2" type="ORF">TGFOU_299080C</name>
</gene>
<dbReference type="AlphaFoldDB" id="A0A086L919"/>
<protein>
    <submittedName>
        <fullName evidence="2">VTC domain-containing protein</fullName>
    </submittedName>
</protein>
<accession>A0A086L919</accession>
<reference evidence="2 3" key="1">
    <citation type="submission" date="2014-07" db="EMBL/GenBank/DDBJ databases">
        <authorList>
            <person name="Sibley D."/>
            <person name="Venepally P."/>
            <person name="Karamycheva S."/>
            <person name="Hadjithomas M."/>
            <person name="Khan A."/>
            <person name="Brunk B."/>
            <person name="Roos D."/>
            <person name="Caler E."/>
            <person name="Lorenzi H."/>
        </authorList>
    </citation>
    <scope>NUCLEOTIDE SEQUENCE [LARGE SCALE GENOMIC DNA]</scope>
    <source>
        <strain evidence="2 3">FOU</strain>
    </source>
</reference>
<evidence type="ECO:0000313" key="3">
    <source>
        <dbReference type="Proteomes" id="UP000028838"/>
    </source>
</evidence>
<feature type="transmembrane region" description="Helical" evidence="1">
    <location>
        <begin position="20"/>
        <end position="41"/>
    </location>
</feature>
<keyword evidence="1" id="KW-0472">Membrane</keyword>
<dbReference type="Proteomes" id="UP000028838">
    <property type="component" value="Unassembled WGS sequence"/>
</dbReference>
<keyword evidence="1" id="KW-0812">Transmembrane</keyword>